<comment type="caution">
    <text evidence="2">The sequence shown here is derived from an EMBL/GenBank/DDBJ whole genome shotgun (WGS) entry which is preliminary data.</text>
</comment>
<feature type="region of interest" description="Disordered" evidence="1">
    <location>
        <begin position="71"/>
        <end position="101"/>
    </location>
</feature>
<reference evidence="2" key="1">
    <citation type="journal article" date="2020" name="Stud. Mycol.">
        <title>101 Dothideomycetes genomes: a test case for predicting lifestyles and emergence of pathogens.</title>
        <authorList>
            <person name="Haridas S."/>
            <person name="Albert R."/>
            <person name="Binder M."/>
            <person name="Bloem J."/>
            <person name="Labutti K."/>
            <person name="Salamov A."/>
            <person name="Andreopoulos B."/>
            <person name="Baker S."/>
            <person name="Barry K."/>
            <person name="Bills G."/>
            <person name="Bluhm B."/>
            <person name="Cannon C."/>
            <person name="Castanera R."/>
            <person name="Culley D."/>
            <person name="Daum C."/>
            <person name="Ezra D."/>
            <person name="Gonzalez J."/>
            <person name="Henrissat B."/>
            <person name="Kuo A."/>
            <person name="Liang C."/>
            <person name="Lipzen A."/>
            <person name="Lutzoni F."/>
            <person name="Magnuson J."/>
            <person name="Mondo S."/>
            <person name="Nolan M."/>
            <person name="Ohm R."/>
            <person name="Pangilinan J."/>
            <person name="Park H.-J."/>
            <person name="Ramirez L."/>
            <person name="Alfaro M."/>
            <person name="Sun H."/>
            <person name="Tritt A."/>
            <person name="Yoshinaga Y."/>
            <person name="Zwiers L.-H."/>
            <person name="Turgeon B."/>
            <person name="Goodwin S."/>
            <person name="Spatafora J."/>
            <person name="Crous P."/>
            <person name="Grigoriev I."/>
        </authorList>
    </citation>
    <scope>NUCLEOTIDE SEQUENCE</scope>
    <source>
        <strain evidence="2">ATCC 74209</strain>
    </source>
</reference>
<accession>A0A9P4JF70</accession>
<evidence type="ECO:0000313" key="2">
    <source>
        <dbReference type="EMBL" id="KAF2198318.1"/>
    </source>
</evidence>
<proteinExistence type="predicted"/>
<name>A0A9P4JF70_9PLEO</name>
<protein>
    <submittedName>
        <fullName evidence="2">Uncharacterized protein</fullName>
    </submittedName>
</protein>
<evidence type="ECO:0000256" key="1">
    <source>
        <dbReference type="SAM" id="MobiDB-lite"/>
    </source>
</evidence>
<dbReference type="EMBL" id="ML994153">
    <property type="protein sequence ID" value="KAF2198318.1"/>
    <property type="molecule type" value="Genomic_DNA"/>
</dbReference>
<sequence length="193" mass="21766">MKVWQQGLDIFPANIGASNNDLGPRTPTERKRLGWKTVNMRCDGVGFTVDSRGNCAERPNALHSAVGMLHVKPTEDVPTTSSTPESRTPEERSDGNHPLLPSHYDQHWKLRDTITTLPEEMAIGVEYRDLYGRWVTMRGRLRNMFHSWQHNCVGGKEWRPRPSRVGLCEDRGGSEGTGAVGMNRKTVVEKMAR</sequence>
<keyword evidence="3" id="KW-1185">Reference proteome</keyword>
<evidence type="ECO:0000313" key="3">
    <source>
        <dbReference type="Proteomes" id="UP000799536"/>
    </source>
</evidence>
<gene>
    <name evidence="2" type="ORF">GQ43DRAFT_434378</name>
</gene>
<dbReference type="Proteomes" id="UP000799536">
    <property type="component" value="Unassembled WGS sequence"/>
</dbReference>
<dbReference type="AlphaFoldDB" id="A0A9P4JF70"/>
<organism evidence="2 3">
    <name type="scientific">Delitschia confertaspora ATCC 74209</name>
    <dbReference type="NCBI Taxonomy" id="1513339"/>
    <lineage>
        <taxon>Eukaryota</taxon>
        <taxon>Fungi</taxon>
        <taxon>Dikarya</taxon>
        <taxon>Ascomycota</taxon>
        <taxon>Pezizomycotina</taxon>
        <taxon>Dothideomycetes</taxon>
        <taxon>Pleosporomycetidae</taxon>
        <taxon>Pleosporales</taxon>
        <taxon>Delitschiaceae</taxon>
        <taxon>Delitschia</taxon>
    </lineage>
</organism>